<accession>A0A9W7ABB7</accession>
<dbReference type="OrthoDB" id="46760at2759"/>
<dbReference type="EMBL" id="BRXY01000130">
    <property type="protein sequence ID" value="GMH69117.1"/>
    <property type="molecule type" value="Genomic_DNA"/>
</dbReference>
<evidence type="ECO:0008006" key="6">
    <source>
        <dbReference type="Google" id="ProtNLM"/>
    </source>
</evidence>
<comment type="caution">
    <text evidence="4">The sequence shown here is derived from an EMBL/GenBank/DDBJ whole genome shotgun (WGS) entry which is preliminary data.</text>
</comment>
<evidence type="ECO:0000256" key="3">
    <source>
        <dbReference type="PROSITE-ProRule" id="PRU00023"/>
    </source>
</evidence>
<dbReference type="InterPro" id="IPR036770">
    <property type="entry name" value="Ankyrin_rpt-contain_sf"/>
</dbReference>
<gene>
    <name evidence="4" type="ORF">TrST_g2285</name>
</gene>
<dbReference type="Gene3D" id="1.25.40.20">
    <property type="entry name" value="Ankyrin repeat-containing domain"/>
    <property type="match status" value="1"/>
</dbReference>
<dbReference type="Proteomes" id="UP001165085">
    <property type="component" value="Unassembled WGS sequence"/>
</dbReference>
<dbReference type="Pfam" id="PF12796">
    <property type="entry name" value="Ank_2"/>
    <property type="match status" value="1"/>
</dbReference>
<evidence type="ECO:0000256" key="2">
    <source>
        <dbReference type="ARBA" id="ARBA00023043"/>
    </source>
</evidence>
<keyword evidence="5" id="KW-1185">Reference proteome</keyword>
<dbReference type="PROSITE" id="PS50297">
    <property type="entry name" value="ANK_REP_REGION"/>
    <property type="match status" value="1"/>
</dbReference>
<dbReference type="PANTHER" id="PTHR24198">
    <property type="entry name" value="ANKYRIN REPEAT AND PROTEIN KINASE DOMAIN-CONTAINING PROTEIN"/>
    <property type="match status" value="1"/>
</dbReference>
<evidence type="ECO:0000256" key="1">
    <source>
        <dbReference type="ARBA" id="ARBA00022737"/>
    </source>
</evidence>
<evidence type="ECO:0000313" key="4">
    <source>
        <dbReference type="EMBL" id="GMH69117.1"/>
    </source>
</evidence>
<keyword evidence="2 3" id="KW-0040">ANK repeat</keyword>
<feature type="repeat" description="ANK" evidence="3">
    <location>
        <begin position="70"/>
        <end position="102"/>
    </location>
</feature>
<evidence type="ECO:0000313" key="5">
    <source>
        <dbReference type="Proteomes" id="UP001165085"/>
    </source>
</evidence>
<dbReference type="PROSITE" id="PS50088">
    <property type="entry name" value="ANK_REPEAT"/>
    <property type="match status" value="2"/>
</dbReference>
<feature type="repeat" description="ANK" evidence="3">
    <location>
        <begin position="37"/>
        <end position="69"/>
    </location>
</feature>
<dbReference type="AlphaFoldDB" id="A0A9W7ABB7"/>
<name>A0A9W7ABB7_9STRA</name>
<keyword evidence="1" id="KW-0677">Repeat</keyword>
<dbReference type="SUPFAM" id="SSF48403">
    <property type="entry name" value="Ankyrin repeat"/>
    <property type="match status" value="1"/>
</dbReference>
<organism evidence="4 5">
    <name type="scientific">Triparma strigata</name>
    <dbReference type="NCBI Taxonomy" id="1606541"/>
    <lineage>
        <taxon>Eukaryota</taxon>
        <taxon>Sar</taxon>
        <taxon>Stramenopiles</taxon>
        <taxon>Ochrophyta</taxon>
        <taxon>Bolidophyceae</taxon>
        <taxon>Parmales</taxon>
        <taxon>Triparmaceae</taxon>
        <taxon>Triparma</taxon>
    </lineage>
</organism>
<reference evidence="5" key="1">
    <citation type="journal article" date="2023" name="Commun. Biol.">
        <title>Genome analysis of Parmales, the sister group of diatoms, reveals the evolutionary specialization of diatoms from phago-mixotrophs to photoautotrophs.</title>
        <authorList>
            <person name="Ban H."/>
            <person name="Sato S."/>
            <person name="Yoshikawa S."/>
            <person name="Yamada K."/>
            <person name="Nakamura Y."/>
            <person name="Ichinomiya M."/>
            <person name="Sato N."/>
            <person name="Blanc-Mathieu R."/>
            <person name="Endo H."/>
            <person name="Kuwata A."/>
            <person name="Ogata H."/>
        </authorList>
    </citation>
    <scope>NUCLEOTIDE SEQUENCE [LARGE SCALE GENOMIC DNA]</scope>
    <source>
        <strain evidence="5">NIES 3701</strain>
    </source>
</reference>
<dbReference type="SMART" id="SM00248">
    <property type="entry name" value="ANK"/>
    <property type="match status" value="3"/>
</dbReference>
<protein>
    <recommendedName>
        <fullName evidence="6">Ankyrin repeat domain-containing protein</fullName>
    </recommendedName>
</protein>
<dbReference type="InterPro" id="IPR002110">
    <property type="entry name" value="Ankyrin_rpt"/>
</dbReference>
<proteinExistence type="predicted"/>
<dbReference type="PANTHER" id="PTHR24198:SF165">
    <property type="entry name" value="ANKYRIN REPEAT-CONTAINING PROTEIN-RELATED"/>
    <property type="match status" value="1"/>
</dbReference>
<sequence>MPANMHKVVQETKGDVAAMIQALEDGATVNDEGYDSNDDTGLTEAASQGNSAAVAWLLDKGANINHMCNYSGSALMMAISSGQTEVVKLLLDRGVDVNLYNKCCTCERTALAAAISAGNEEIATLLRDKGAK</sequence>